<evidence type="ECO:0000256" key="1">
    <source>
        <dbReference type="ARBA" id="ARBA00004886"/>
    </source>
</evidence>
<dbReference type="Gene3D" id="1.10.10.1150">
    <property type="entry name" value="Coenzyme PQQ synthesis protein D (PqqD)"/>
    <property type="match status" value="1"/>
</dbReference>
<dbReference type="InterPro" id="IPR008792">
    <property type="entry name" value="PQQD"/>
</dbReference>
<dbReference type="InterPro" id="IPR022479">
    <property type="entry name" value="PqqD_bac"/>
</dbReference>
<evidence type="ECO:0000313" key="6">
    <source>
        <dbReference type="Proteomes" id="UP001339883"/>
    </source>
</evidence>
<name>A0ABU6DVS1_9GAMM</name>
<dbReference type="NCBIfam" id="NF002535">
    <property type="entry name" value="PRK02079.1"/>
    <property type="match status" value="1"/>
</dbReference>
<evidence type="ECO:0000256" key="3">
    <source>
        <dbReference type="ARBA" id="ARBA00022905"/>
    </source>
</evidence>
<evidence type="ECO:0000256" key="2">
    <source>
        <dbReference type="ARBA" id="ARBA00011741"/>
    </source>
</evidence>
<reference evidence="5 6" key="1">
    <citation type="submission" date="2019-08" db="EMBL/GenBank/DDBJ databases">
        <title>Five species of Acinetobacter isolated from floral nectar and animal pollinators.</title>
        <authorList>
            <person name="Hendry T.A."/>
        </authorList>
    </citation>
    <scope>NUCLEOTIDE SEQUENCE [LARGE SCALE GENOMIC DNA]</scope>
    <source>
        <strain evidence="5 6">MD18.27</strain>
    </source>
</reference>
<comment type="pathway">
    <text evidence="1 4">Cofactor biosynthesis; pyrroloquinoline quinone biosynthesis.</text>
</comment>
<dbReference type="Pfam" id="PF05402">
    <property type="entry name" value="PqqD"/>
    <property type="match status" value="1"/>
</dbReference>
<comment type="similarity">
    <text evidence="4">Belongs to the PqqD family.</text>
</comment>
<sequence>MSLDTSIVPVWQRGYRFQYEPSQQAHIILYPEGMIKLNESAAAIAQHIDGQRTIADIIANLKQQFGDIEQIDTDVVDYMLVAQKENWIKLDT</sequence>
<dbReference type="RefSeq" id="WP_195771603.1">
    <property type="nucleotide sequence ID" value="NZ_VTDN01000007.1"/>
</dbReference>
<dbReference type="HAMAP" id="MF_00655">
    <property type="entry name" value="PQQ_syn_PqqD"/>
    <property type="match status" value="1"/>
</dbReference>
<dbReference type="InterPro" id="IPR041881">
    <property type="entry name" value="PqqD_sf"/>
</dbReference>
<keyword evidence="6" id="KW-1185">Reference proteome</keyword>
<comment type="caution">
    <text evidence="5">The sequence shown here is derived from an EMBL/GenBank/DDBJ whole genome shotgun (WGS) entry which is preliminary data.</text>
</comment>
<protein>
    <recommendedName>
        <fullName evidence="4">PqqA binding protein</fullName>
    </recommendedName>
    <alternativeName>
        <fullName evidence="4">Coenzyme PQQ synthesis protein D</fullName>
    </alternativeName>
    <alternativeName>
        <fullName evidence="4">Pyrroloquinoline quinone biosynthesis protein D</fullName>
    </alternativeName>
</protein>
<accession>A0ABU6DVS1</accession>
<gene>
    <name evidence="4 5" type="primary">pqqD</name>
    <name evidence="5" type="ORF">I2F25_09345</name>
</gene>
<keyword evidence="3 4" id="KW-0884">PQQ biosynthesis</keyword>
<dbReference type="Proteomes" id="UP001339883">
    <property type="component" value="Unassembled WGS sequence"/>
</dbReference>
<proteinExistence type="inferred from homology"/>
<evidence type="ECO:0000313" key="5">
    <source>
        <dbReference type="EMBL" id="MEB5477244.1"/>
    </source>
</evidence>
<organism evidence="5 6">
    <name type="scientific">Acinetobacter pollinis</name>
    <dbReference type="NCBI Taxonomy" id="2605270"/>
    <lineage>
        <taxon>Bacteria</taxon>
        <taxon>Pseudomonadati</taxon>
        <taxon>Pseudomonadota</taxon>
        <taxon>Gammaproteobacteria</taxon>
        <taxon>Moraxellales</taxon>
        <taxon>Moraxellaceae</taxon>
        <taxon>Acinetobacter</taxon>
    </lineage>
</organism>
<dbReference type="EMBL" id="VTDN01000007">
    <property type="protein sequence ID" value="MEB5477244.1"/>
    <property type="molecule type" value="Genomic_DNA"/>
</dbReference>
<dbReference type="NCBIfam" id="TIGR03859">
    <property type="entry name" value="PQQ_PqqD"/>
    <property type="match status" value="1"/>
</dbReference>
<evidence type="ECO:0000256" key="4">
    <source>
        <dbReference type="HAMAP-Rule" id="MF_00655"/>
    </source>
</evidence>
<comment type="function">
    <text evidence="4">Functions as a PqqA binding protein and presents PqqA to PqqE, in the pyrroloquinoline quinone (PQQ) biosynthetic pathway.</text>
</comment>
<comment type="subunit">
    <text evidence="2 4">Monomer. Interacts with PqqE.</text>
</comment>